<keyword evidence="3" id="KW-0863">Zinc-finger</keyword>
<accession>A0A6G0YIE0</accession>
<dbReference type="OrthoDB" id="6614444at2759"/>
<evidence type="ECO:0000256" key="4">
    <source>
        <dbReference type="ARBA" id="ARBA00022833"/>
    </source>
</evidence>
<dbReference type="InterPro" id="IPR052035">
    <property type="entry name" value="ZnF_BED_domain_contain"/>
</dbReference>
<dbReference type="GO" id="GO:0008270">
    <property type="term" value="F:zinc ion binding"/>
    <property type="evidence" value="ECO:0007669"/>
    <property type="project" value="UniProtKB-KW"/>
</dbReference>
<keyword evidence="5" id="KW-0539">Nucleus</keyword>
<comment type="subcellular location">
    <subcellularLocation>
        <location evidence="1">Nucleus</location>
    </subcellularLocation>
</comment>
<dbReference type="GO" id="GO:0046983">
    <property type="term" value="F:protein dimerization activity"/>
    <property type="evidence" value="ECO:0007669"/>
    <property type="project" value="InterPro"/>
</dbReference>
<protein>
    <submittedName>
        <fullName evidence="7">Zinc finger BED domain-containing protein 1-like</fullName>
    </submittedName>
</protein>
<evidence type="ECO:0000313" key="8">
    <source>
        <dbReference type="Proteomes" id="UP000478052"/>
    </source>
</evidence>
<keyword evidence="8" id="KW-1185">Reference proteome</keyword>
<dbReference type="SUPFAM" id="SSF140996">
    <property type="entry name" value="Hermes dimerisation domain"/>
    <property type="match status" value="1"/>
</dbReference>
<keyword evidence="2" id="KW-0479">Metal-binding</keyword>
<name>A0A6G0YIE0_APHCR</name>
<gene>
    <name evidence="7" type="ORF">FWK35_00018181</name>
</gene>
<dbReference type="PANTHER" id="PTHR46481">
    <property type="entry name" value="ZINC FINGER BED DOMAIN-CONTAINING PROTEIN 4"/>
    <property type="match status" value="1"/>
</dbReference>
<dbReference type="GO" id="GO:0005634">
    <property type="term" value="C:nucleus"/>
    <property type="evidence" value="ECO:0007669"/>
    <property type="project" value="UniProtKB-SubCell"/>
</dbReference>
<dbReference type="Proteomes" id="UP000478052">
    <property type="component" value="Unassembled WGS sequence"/>
</dbReference>
<dbReference type="EMBL" id="VUJU01003900">
    <property type="protein sequence ID" value="KAF0756252.1"/>
    <property type="molecule type" value="Genomic_DNA"/>
</dbReference>
<feature type="domain" description="HAT C-terminal dimerisation" evidence="6">
    <location>
        <begin position="527"/>
        <end position="605"/>
    </location>
</feature>
<evidence type="ECO:0000256" key="3">
    <source>
        <dbReference type="ARBA" id="ARBA00022771"/>
    </source>
</evidence>
<dbReference type="InterPro" id="IPR012337">
    <property type="entry name" value="RNaseH-like_sf"/>
</dbReference>
<dbReference type="PANTHER" id="PTHR46481:SF10">
    <property type="entry name" value="ZINC FINGER BED DOMAIN-CONTAINING PROTEIN 39"/>
    <property type="match status" value="1"/>
</dbReference>
<dbReference type="InterPro" id="IPR008906">
    <property type="entry name" value="HATC_C_dom"/>
</dbReference>
<dbReference type="Gene3D" id="1.10.10.1070">
    <property type="entry name" value="Zinc finger, BED domain-containing"/>
    <property type="match status" value="1"/>
</dbReference>
<evidence type="ECO:0000256" key="1">
    <source>
        <dbReference type="ARBA" id="ARBA00004123"/>
    </source>
</evidence>
<evidence type="ECO:0000256" key="5">
    <source>
        <dbReference type="ARBA" id="ARBA00023242"/>
    </source>
</evidence>
<reference evidence="7 8" key="1">
    <citation type="submission" date="2019-08" db="EMBL/GenBank/DDBJ databases">
        <title>Whole genome of Aphis craccivora.</title>
        <authorList>
            <person name="Voronova N.V."/>
            <person name="Shulinski R.S."/>
            <person name="Bandarenka Y.V."/>
            <person name="Zhorov D.G."/>
            <person name="Warner D."/>
        </authorList>
    </citation>
    <scope>NUCLEOTIDE SEQUENCE [LARGE SCALE GENOMIC DNA]</scope>
    <source>
        <strain evidence="7">180601</strain>
        <tissue evidence="7">Whole Body</tissue>
    </source>
</reference>
<evidence type="ECO:0000313" key="7">
    <source>
        <dbReference type="EMBL" id="KAF0756252.1"/>
    </source>
</evidence>
<keyword evidence="4" id="KW-0862">Zinc</keyword>
<dbReference type="SUPFAM" id="SSF53098">
    <property type="entry name" value="Ribonuclease H-like"/>
    <property type="match status" value="1"/>
</dbReference>
<dbReference type="AlphaFoldDB" id="A0A6G0YIE0"/>
<evidence type="ECO:0000259" key="6">
    <source>
        <dbReference type="Pfam" id="PF05699"/>
    </source>
</evidence>
<sequence>MQMEHNIYFITYFLGNTSNMNGHLKSKHKNTLLSNKDKPKSPEASVSEITVASTSKIHDLPASSIEQNKDHNVSNETFMGAFKRQKTISESFGVMASFKEGGVKSEKIIHAIMFMICKDNQPLSIVEDEGFKCLMKTVSPNFKVPSRRYISSKIFEKYDAMKEIFMDKLKNVQYFTLTTDIWTDIQTRSYIGVTIHFVDQYKFNAALLGVYELDERHTSEYIATKLVDVCVEWNITKQKIVAVVTDGAANMTKAINLSFGKKKHILCFAHTLNLVAQNAISSVSELTKLISKVKNIIKWFKHSVVASDELRKATNGDGKLIQEVATRWNSTYYMLERFTKLSKIINDIVHKHITAPSMISAKEIKDISDIIDLLRPIEASTKELCGQKYITSSMVIPMIYIMVKNISEFEPTQELGIQLKKEILFHCEKRFGSVESVALLSIATVLDPRFKKIYFKDSLALSKTLNYISDEIKENQDQSESSSDSDTITEHDEAKPFNLWQEHESMVQKSTRRRGQLQSDDIGFPNELNLYLKSSVARLSDNPLHLWKDMKSVYPILSNIAIKYLSTVATSVPSERLCSKAGLTLSNQRNRLTPKHLNKLLFLQSLDDTLWSL</sequence>
<organism evidence="7 8">
    <name type="scientific">Aphis craccivora</name>
    <name type="common">Cowpea aphid</name>
    <dbReference type="NCBI Taxonomy" id="307492"/>
    <lineage>
        <taxon>Eukaryota</taxon>
        <taxon>Metazoa</taxon>
        <taxon>Ecdysozoa</taxon>
        <taxon>Arthropoda</taxon>
        <taxon>Hexapoda</taxon>
        <taxon>Insecta</taxon>
        <taxon>Pterygota</taxon>
        <taxon>Neoptera</taxon>
        <taxon>Paraneoptera</taxon>
        <taxon>Hemiptera</taxon>
        <taxon>Sternorrhyncha</taxon>
        <taxon>Aphidomorpha</taxon>
        <taxon>Aphidoidea</taxon>
        <taxon>Aphididae</taxon>
        <taxon>Aphidini</taxon>
        <taxon>Aphis</taxon>
        <taxon>Aphis</taxon>
    </lineage>
</organism>
<dbReference type="Pfam" id="PF05699">
    <property type="entry name" value="Dimer_Tnp_hAT"/>
    <property type="match status" value="1"/>
</dbReference>
<comment type="caution">
    <text evidence="7">The sequence shown here is derived from an EMBL/GenBank/DDBJ whole genome shotgun (WGS) entry which is preliminary data.</text>
</comment>
<evidence type="ECO:0000256" key="2">
    <source>
        <dbReference type="ARBA" id="ARBA00022723"/>
    </source>
</evidence>
<proteinExistence type="predicted"/>